<proteinExistence type="predicted"/>
<reference evidence="2 3" key="1">
    <citation type="journal article" date="2018" name="New Phytol.">
        <title>Phylogenomics of Endogonaceae and evolution of mycorrhizas within Mucoromycota.</title>
        <authorList>
            <person name="Chang Y."/>
            <person name="Desiro A."/>
            <person name="Na H."/>
            <person name="Sandor L."/>
            <person name="Lipzen A."/>
            <person name="Clum A."/>
            <person name="Barry K."/>
            <person name="Grigoriev I.V."/>
            <person name="Martin F.M."/>
            <person name="Stajich J.E."/>
            <person name="Smith M.E."/>
            <person name="Bonito G."/>
            <person name="Spatafora J.W."/>
        </authorList>
    </citation>
    <scope>NUCLEOTIDE SEQUENCE [LARGE SCALE GENOMIC DNA]</scope>
    <source>
        <strain evidence="2 3">GMNB39</strain>
    </source>
</reference>
<evidence type="ECO:0000313" key="2">
    <source>
        <dbReference type="EMBL" id="RUP06768.1"/>
    </source>
</evidence>
<name>A0A433AVP8_9FUNG</name>
<accession>A0A433AVP8</accession>
<dbReference type="EMBL" id="RBNI01016717">
    <property type="protein sequence ID" value="RUP06768.1"/>
    <property type="molecule type" value="Genomic_DNA"/>
</dbReference>
<dbReference type="Proteomes" id="UP000268093">
    <property type="component" value="Unassembled WGS sequence"/>
</dbReference>
<comment type="caution">
    <text evidence="2">The sequence shown here is derived from an EMBL/GenBank/DDBJ whole genome shotgun (WGS) entry which is preliminary data.</text>
</comment>
<feature type="region of interest" description="Disordered" evidence="1">
    <location>
        <begin position="26"/>
        <end position="65"/>
    </location>
</feature>
<evidence type="ECO:0000313" key="3">
    <source>
        <dbReference type="Proteomes" id="UP000268093"/>
    </source>
</evidence>
<gene>
    <name evidence="2" type="ORF">BC936DRAFT_140260</name>
</gene>
<organism evidence="2 3">
    <name type="scientific">Jimgerdemannia flammicorona</name>
    <dbReference type="NCBI Taxonomy" id="994334"/>
    <lineage>
        <taxon>Eukaryota</taxon>
        <taxon>Fungi</taxon>
        <taxon>Fungi incertae sedis</taxon>
        <taxon>Mucoromycota</taxon>
        <taxon>Mucoromycotina</taxon>
        <taxon>Endogonomycetes</taxon>
        <taxon>Endogonales</taxon>
        <taxon>Endogonaceae</taxon>
        <taxon>Jimgerdemannia</taxon>
    </lineage>
</organism>
<dbReference type="AlphaFoldDB" id="A0A433AVP8"/>
<protein>
    <submittedName>
        <fullName evidence="2">Uncharacterized protein</fullName>
    </submittedName>
</protein>
<sequence length="65" mass="6970">MDCSRSPKGSMHASNCACSYDRSHLSRGVQGKPKQCKALQGGEKRVSSTSPTTRTSIANDTIEEP</sequence>
<keyword evidence="3" id="KW-1185">Reference proteome</keyword>
<evidence type="ECO:0000256" key="1">
    <source>
        <dbReference type="SAM" id="MobiDB-lite"/>
    </source>
</evidence>
<feature type="compositionally biased region" description="Low complexity" evidence="1">
    <location>
        <begin position="47"/>
        <end position="56"/>
    </location>
</feature>